<dbReference type="EMBL" id="DAAYTU010000007">
    <property type="protein sequence ID" value="HAG5769854.1"/>
    <property type="molecule type" value="Genomic_DNA"/>
</dbReference>
<reference evidence="2" key="2">
    <citation type="submission" date="2020-02" db="EMBL/GenBank/DDBJ databases">
        <authorList>
            <consortium name="NCBI Pathogen Detection Project"/>
        </authorList>
    </citation>
    <scope>NUCLEOTIDE SEQUENCE</scope>
    <source>
        <strain evidence="2">1839</strain>
    </source>
</reference>
<evidence type="ECO:0000313" key="2">
    <source>
        <dbReference type="EMBL" id="HAG5769854.1"/>
    </source>
</evidence>
<evidence type="ECO:0000256" key="1">
    <source>
        <dbReference type="SAM" id="SignalP"/>
    </source>
</evidence>
<keyword evidence="1" id="KW-0732">Signal</keyword>
<feature type="chain" id="PRO_5028124849" description="Fimbrial protein" evidence="1">
    <location>
        <begin position="19"/>
        <end position="285"/>
    </location>
</feature>
<feature type="signal peptide" evidence="1">
    <location>
        <begin position="1"/>
        <end position="18"/>
    </location>
</feature>
<organism evidence="2">
    <name type="scientific">Escherichia coli</name>
    <dbReference type="NCBI Taxonomy" id="562"/>
    <lineage>
        <taxon>Bacteria</taxon>
        <taxon>Pseudomonadati</taxon>
        <taxon>Pseudomonadota</taxon>
        <taxon>Gammaproteobacteria</taxon>
        <taxon>Enterobacterales</taxon>
        <taxon>Enterobacteriaceae</taxon>
        <taxon>Escherichia</taxon>
    </lineage>
</organism>
<reference evidence="2" key="1">
    <citation type="journal article" date="2018" name="Genome Biol.">
        <title>SKESA: strategic k-mer extension for scrupulous assemblies.</title>
        <authorList>
            <person name="Souvorov A."/>
            <person name="Agarwala R."/>
            <person name="Lipman D.J."/>
        </authorList>
    </citation>
    <scope>NUCLEOTIDE SEQUENCE [LARGE SCALE GENOMIC DNA]</scope>
    <source>
        <strain evidence="2">1839</strain>
    </source>
</reference>
<protein>
    <recommendedName>
        <fullName evidence="3">Fimbrial protein</fullName>
    </recommendedName>
</protein>
<evidence type="ECO:0008006" key="3">
    <source>
        <dbReference type="Google" id="ProtNLM"/>
    </source>
</evidence>
<name>A0A765T4V4_ECOLX</name>
<gene>
    <name evidence="2" type="ORF">GGB84_001476</name>
</gene>
<sequence length="285" mass="30840">MKLILFVALLSISFSGIAGLNMTVNVGEGNNTTIYNSTEDSYYLTLHSDHVFASVESSNVTATPSASGQLTLTDPLTNKVLNYDIEATLQLIYRVKSKDTGTIVADRRPYIDSEGRLLLDVSPWSETSGYYETAAECSLDLGKQTSYAGEIKIYGLIKHSVKYTGENQSNSISKDISCLVDGTISFNQPASITLSKNILNLQCIQGVDCVTEPIQHIISGTGILSLTVDGDGPLIIQSQGSSYQITPGERIELGTAQSGSITYKIPADPKLLSSQYRILYQLESI</sequence>
<dbReference type="AlphaFoldDB" id="A0A765T4V4"/>
<proteinExistence type="predicted"/>
<accession>A0A765T4V4</accession>
<comment type="caution">
    <text evidence="2">The sequence shown here is derived from an EMBL/GenBank/DDBJ whole genome shotgun (WGS) entry which is preliminary data.</text>
</comment>